<feature type="domain" description="SAF" evidence="2">
    <location>
        <begin position="56"/>
        <end position="116"/>
    </location>
</feature>
<name>Q0A6N2_ALKEH</name>
<dbReference type="AlphaFoldDB" id="Q0A6N2"/>
<gene>
    <name evidence="3" type="ordered locus">Mlg_2163</name>
</gene>
<organism evidence="3 4">
    <name type="scientific">Alkalilimnicola ehrlichii (strain ATCC BAA-1101 / DSM 17681 / MLHE-1)</name>
    <dbReference type="NCBI Taxonomy" id="187272"/>
    <lineage>
        <taxon>Bacteria</taxon>
        <taxon>Pseudomonadati</taxon>
        <taxon>Pseudomonadota</taxon>
        <taxon>Gammaproteobacteria</taxon>
        <taxon>Chromatiales</taxon>
        <taxon>Ectothiorhodospiraceae</taxon>
        <taxon>Alkalilimnicola</taxon>
    </lineage>
</organism>
<keyword evidence="4" id="KW-1185">Reference proteome</keyword>
<dbReference type="eggNOG" id="COG3745">
    <property type="taxonomic scope" value="Bacteria"/>
</dbReference>
<dbReference type="NCBIfam" id="TIGR03177">
    <property type="entry name" value="pilus_cpaB"/>
    <property type="match status" value="1"/>
</dbReference>
<dbReference type="RefSeq" id="WP_011629899.1">
    <property type="nucleotide sequence ID" value="NC_008340.1"/>
</dbReference>
<evidence type="ECO:0000259" key="2">
    <source>
        <dbReference type="SMART" id="SM00858"/>
    </source>
</evidence>
<evidence type="ECO:0000313" key="3">
    <source>
        <dbReference type="EMBL" id="ABI57505.1"/>
    </source>
</evidence>
<dbReference type="InterPro" id="IPR013974">
    <property type="entry name" value="SAF"/>
</dbReference>
<dbReference type="Gene3D" id="3.90.1210.10">
    <property type="entry name" value="Antifreeze-like/N-acetylneuraminic acid synthase C-terminal domain"/>
    <property type="match status" value="1"/>
</dbReference>
<reference evidence="4" key="1">
    <citation type="submission" date="2006-08" db="EMBL/GenBank/DDBJ databases">
        <title>Complete sequence of Alkalilimnicola ehrilichei MLHE-1.</title>
        <authorList>
            <person name="Copeland A."/>
            <person name="Lucas S."/>
            <person name="Lapidus A."/>
            <person name="Barry K."/>
            <person name="Detter J.C."/>
            <person name="Glavina del Rio T."/>
            <person name="Hammon N."/>
            <person name="Israni S."/>
            <person name="Dalin E."/>
            <person name="Tice H."/>
            <person name="Pitluck S."/>
            <person name="Sims D."/>
            <person name="Brettin T."/>
            <person name="Bruce D."/>
            <person name="Han C."/>
            <person name="Tapia R."/>
            <person name="Gilna P."/>
            <person name="Schmutz J."/>
            <person name="Larimer F."/>
            <person name="Land M."/>
            <person name="Hauser L."/>
            <person name="Kyrpides N."/>
            <person name="Mikhailova N."/>
            <person name="Oremland R.S."/>
            <person name="Hoeft S.E."/>
            <person name="Switzer-Blum J."/>
            <person name="Kulp T."/>
            <person name="King G."/>
            <person name="Tabita R."/>
            <person name="Witte B."/>
            <person name="Santini J.M."/>
            <person name="Basu P."/>
            <person name="Hollibaugh J.T."/>
            <person name="Xie G."/>
            <person name="Stolz J.F."/>
            <person name="Richardson P."/>
        </authorList>
    </citation>
    <scope>NUCLEOTIDE SEQUENCE [LARGE SCALE GENOMIC DNA]</scope>
    <source>
        <strain evidence="4">ATCC BAA-1101 / DSM 17681 / MLHE-1</strain>
    </source>
</reference>
<dbReference type="SMART" id="SM00858">
    <property type="entry name" value="SAF"/>
    <property type="match status" value="1"/>
</dbReference>
<proteinExistence type="predicted"/>
<feature type="compositionally biased region" description="Basic and acidic residues" evidence="1">
    <location>
        <begin position="306"/>
        <end position="316"/>
    </location>
</feature>
<evidence type="ECO:0000256" key="1">
    <source>
        <dbReference type="SAM" id="MobiDB-lite"/>
    </source>
</evidence>
<dbReference type="Proteomes" id="UP000001962">
    <property type="component" value="Chromosome"/>
</dbReference>
<dbReference type="HOGENOM" id="CLU_057068_0_0_6"/>
<dbReference type="CDD" id="cd11614">
    <property type="entry name" value="SAF_CpaB_FlgA_like"/>
    <property type="match status" value="1"/>
</dbReference>
<dbReference type="InterPro" id="IPR031571">
    <property type="entry name" value="RcpC_dom"/>
</dbReference>
<dbReference type="KEGG" id="aeh:Mlg_2163"/>
<dbReference type="OrthoDB" id="146902at2"/>
<dbReference type="EMBL" id="CP000453">
    <property type="protein sequence ID" value="ABI57505.1"/>
    <property type="molecule type" value="Genomic_DNA"/>
</dbReference>
<protein>
    <submittedName>
        <fullName evidence="3">Flp pilus assembly protein CpaB-like protein</fullName>
    </submittedName>
</protein>
<dbReference type="Pfam" id="PF16976">
    <property type="entry name" value="RcpC"/>
    <property type="match status" value="1"/>
</dbReference>
<sequence>MNSRVLIVLAIVFIGAALVVGWWGISLVTDDESEIRIDEVTDVPEPDEPRPDEDGHPVVFAVTELEPGQLVGEADIHTETLRRVPPLAFSDPEEVIGLRVEAPIQEGELLTAPRFSVASQVSRGLLPGERAVAISVDDVIGVGGYLSPGDRVDVMLYLSQRGVGEIGRLLHPNIRVLAYGEDLAIPPDGVVDRRDEEGTQRQRGARTAVLALPEEDVATLLLADSAGTLRLAARPAIERRPDFDPEAFEAEWGTEPAERFARLRTLHSPDDPRAWGRVALTDLLPVEAVADEPAPEPPPVYLHRGTQRETVRPGQN</sequence>
<feature type="region of interest" description="Disordered" evidence="1">
    <location>
        <begin position="289"/>
        <end position="316"/>
    </location>
</feature>
<evidence type="ECO:0000313" key="4">
    <source>
        <dbReference type="Proteomes" id="UP000001962"/>
    </source>
</evidence>
<accession>Q0A6N2</accession>
<dbReference type="InterPro" id="IPR017592">
    <property type="entry name" value="Pilus_assmbl_Flp-typ_CpaB"/>
</dbReference>
<dbReference type="Pfam" id="PF08666">
    <property type="entry name" value="SAF"/>
    <property type="match status" value="1"/>
</dbReference>